<feature type="transmembrane region" description="Helical" evidence="1">
    <location>
        <begin position="56"/>
        <end position="75"/>
    </location>
</feature>
<reference evidence="2" key="1">
    <citation type="submission" date="2025-08" db="UniProtKB">
        <authorList>
            <consortium name="Ensembl"/>
        </authorList>
    </citation>
    <scope>IDENTIFICATION</scope>
</reference>
<dbReference type="GeneTree" id="ENSGT01150000287034"/>
<evidence type="ECO:0000256" key="1">
    <source>
        <dbReference type="SAM" id="Phobius"/>
    </source>
</evidence>
<keyword evidence="1" id="KW-0812">Transmembrane</keyword>
<sequence length="97" mass="11660">MAGRVFSSWWAKMSPYYTGAYQEMWVGLGVMTYLYYKVSYGGKKAVKGSKCNMFSIWHFMLFKFTGIPTWQICMFKQLYMSMFMESIKTKRLYFMIY</sequence>
<protein>
    <recommendedName>
        <fullName evidence="4">6.8 kDa mitochondrial proteolipid</fullName>
    </recommendedName>
</protein>
<gene>
    <name evidence="2" type="primary">atp5mj</name>
</gene>
<dbReference type="Proteomes" id="UP000694557">
    <property type="component" value="Unassembled WGS sequence"/>
</dbReference>
<accession>A0A8C7CXL8</accession>
<dbReference type="InterPro" id="IPR012574">
    <property type="entry name" value="ATP5MJ"/>
</dbReference>
<dbReference type="GO" id="GO:0005739">
    <property type="term" value="C:mitochondrion"/>
    <property type="evidence" value="ECO:0007669"/>
    <property type="project" value="InterPro"/>
</dbReference>
<dbReference type="Ensembl" id="ENSOKIT00005006906.1">
    <property type="protein sequence ID" value="ENSOKIP00005006459.1"/>
    <property type="gene ID" value="ENSOKIG00005002992.1"/>
</dbReference>
<proteinExistence type="predicted"/>
<feature type="transmembrane region" description="Helical" evidence="1">
    <location>
        <begin position="20"/>
        <end position="36"/>
    </location>
</feature>
<evidence type="ECO:0008006" key="4">
    <source>
        <dbReference type="Google" id="ProtNLM"/>
    </source>
</evidence>
<reference evidence="2" key="2">
    <citation type="submission" date="2025-09" db="UniProtKB">
        <authorList>
            <consortium name="Ensembl"/>
        </authorList>
    </citation>
    <scope>IDENTIFICATION</scope>
</reference>
<dbReference type="PANTHER" id="PTHR15233">
    <property type="entry name" value="MITOCHONDRIAL PROTEOLIPID"/>
    <property type="match status" value="1"/>
</dbReference>
<evidence type="ECO:0000313" key="3">
    <source>
        <dbReference type="Proteomes" id="UP000694557"/>
    </source>
</evidence>
<keyword evidence="1" id="KW-1133">Transmembrane helix</keyword>
<name>A0A8C7CXL8_ONCKI</name>
<dbReference type="Pfam" id="PF08039">
    <property type="entry name" value="Mit_proteolip"/>
    <property type="match status" value="1"/>
</dbReference>
<keyword evidence="1" id="KW-0472">Membrane</keyword>
<organism evidence="2 3">
    <name type="scientific">Oncorhynchus kisutch</name>
    <name type="common">Coho salmon</name>
    <name type="synonym">Salmo kisutch</name>
    <dbReference type="NCBI Taxonomy" id="8019"/>
    <lineage>
        <taxon>Eukaryota</taxon>
        <taxon>Metazoa</taxon>
        <taxon>Chordata</taxon>
        <taxon>Craniata</taxon>
        <taxon>Vertebrata</taxon>
        <taxon>Euteleostomi</taxon>
        <taxon>Actinopterygii</taxon>
        <taxon>Neopterygii</taxon>
        <taxon>Teleostei</taxon>
        <taxon>Protacanthopterygii</taxon>
        <taxon>Salmoniformes</taxon>
        <taxon>Salmonidae</taxon>
        <taxon>Salmoninae</taxon>
        <taxon>Oncorhynchus</taxon>
    </lineage>
</organism>
<evidence type="ECO:0000313" key="2">
    <source>
        <dbReference type="Ensembl" id="ENSOKIP00005006459.1"/>
    </source>
</evidence>
<dbReference type="PANTHER" id="PTHR15233:SF1">
    <property type="entry name" value="ATP SYNTHASE SUBUNIT ATP5MJ, MITOCHONDRIAL"/>
    <property type="match status" value="1"/>
</dbReference>
<dbReference type="AlphaFoldDB" id="A0A8C7CXL8"/>
<keyword evidence="3" id="KW-1185">Reference proteome</keyword>